<gene>
    <name evidence="2" type="ORF">B0T26DRAFT_600069</name>
</gene>
<dbReference type="Proteomes" id="UP001172101">
    <property type="component" value="Unassembled WGS sequence"/>
</dbReference>
<accession>A0AA40BF74</accession>
<dbReference type="InterPro" id="IPR052895">
    <property type="entry name" value="HetReg/Transcr_Mod"/>
</dbReference>
<feature type="non-terminal residue" evidence="2">
    <location>
        <position position="1"/>
    </location>
</feature>
<proteinExistence type="predicted"/>
<evidence type="ECO:0000313" key="2">
    <source>
        <dbReference type="EMBL" id="KAK0733091.1"/>
    </source>
</evidence>
<evidence type="ECO:0000313" key="3">
    <source>
        <dbReference type="Proteomes" id="UP001172101"/>
    </source>
</evidence>
<feature type="non-terminal residue" evidence="2">
    <location>
        <position position="138"/>
    </location>
</feature>
<dbReference type="AlphaFoldDB" id="A0AA40BF74"/>
<dbReference type="InterPro" id="IPR010730">
    <property type="entry name" value="HET"/>
</dbReference>
<evidence type="ECO:0000259" key="1">
    <source>
        <dbReference type="Pfam" id="PF06985"/>
    </source>
</evidence>
<sequence>YQPLRKAVQEIRLPTIAASGDEANPIECAMESVASTQAPRFLALSYLWGDASTTHEIVLNGNKFPVATNLHLTLIALRRRPMVDHVWIDALCIDQSSNDEKSSQVALMGNIYSRAAQVLSWLGPAADDSDAAFELVRR</sequence>
<dbReference type="GeneID" id="85318975"/>
<organism evidence="2 3">
    <name type="scientific">Lasiosphaeria miniovina</name>
    <dbReference type="NCBI Taxonomy" id="1954250"/>
    <lineage>
        <taxon>Eukaryota</taxon>
        <taxon>Fungi</taxon>
        <taxon>Dikarya</taxon>
        <taxon>Ascomycota</taxon>
        <taxon>Pezizomycotina</taxon>
        <taxon>Sordariomycetes</taxon>
        <taxon>Sordariomycetidae</taxon>
        <taxon>Sordariales</taxon>
        <taxon>Lasiosphaeriaceae</taxon>
        <taxon>Lasiosphaeria</taxon>
    </lineage>
</organism>
<dbReference type="PANTHER" id="PTHR24148">
    <property type="entry name" value="ANKYRIN REPEAT DOMAIN-CONTAINING PROTEIN 39 HOMOLOG-RELATED"/>
    <property type="match status" value="1"/>
</dbReference>
<name>A0AA40BF74_9PEZI</name>
<feature type="domain" description="Heterokaryon incompatibility" evidence="1">
    <location>
        <begin position="41"/>
        <end position="135"/>
    </location>
</feature>
<dbReference type="RefSeq" id="XP_060301968.1">
    <property type="nucleotide sequence ID" value="XM_060435705.1"/>
</dbReference>
<dbReference type="PANTHER" id="PTHR24148:SF73">
    <property type="entry name" value="HET DOMAIN PROTEIN (AFU_ORTHOLOGUE AFUA_8G01020)"/>
    <property type="match status" value="1"/>
</dbReference>
<dbReference type="EMBL" id="JAUIRO010000001">
    <property type="protein sequence ID" value="KAK0733091.1"/>
    <property type="molecule type" value="Genomic_DNA"/>
</dbReference>
<reference evidence="2" key="1">
    <citation type="submission" date="2023-06" db="EMBL/GenBank/DDBJ databases">
        <title>Genome-scale phylogeny and comparative genomics of the fungal order Sordariales.</title>
        <authorList>
            <consortium name="Lawrence Berkeley National Laboratory"/>
            <person name="Hensen N."/>
            <person name="Bonometti L."/>
            <person name="Westerberg I."/>
            <person name="Brannstrom I.O."/>
            <person name="Guillou S."/>
            <person name="Cros-Aarteil S."/>
            <person name="Calhoun S."/>
            <person name="Haridas S."/>
            <person name="Kuo A."/>
            <person name="Mondo S."/>
            <person name="Pangilinan J."/>
            <person name="Riley R."/>
            <person name="LaButti K."/>
            <person name="Andreopoulos B."/>
            <person name="Lipzen A."/>
            <person name="Chen C."/>
            <person name="Yanf M."/>
            <person name="Daum C."/>
            <person name="Ng V."/>
            <person name="Clum A."/>
            <person name="Steindorff A."/>
            <person name="Ohm R."/>
            <person name="Martin F."/>
            <person name="Silar P."/>
            <person name="Natvig D."/>
            <person name="Lalanne C."/>
            <person name="Gautier V."/>
            <person name="Ament-velasquez S.L."/>
            <person name="Kruys A."/>
            <person name="Hutchinson M.I."/>
            <person name="Powell A.J."/>
            <person name="Barry K."/>
            <person name="Miller A.N."/>
            <person name="Grigoriev I.V."/>
            <person name="Debuchy R."/>
            <person name="Gladieux P."/>
            <person name="Thoren M.H."/>
            <person name="Johannesson H."/>
        </authorList>
    </citation>
    <scope>NUCLEOTIDE SEQUENCE</scope>
    <source>
        <strain evidence="2">SMH2392-1A</strain>
    </source>
</reference>
<keyword evidence="3" id="KW-1185">Reference proteome</keyword>
<dbReference type="Pfam" id="PF06985">
    <property type="entry name" value="HET"/>
    <property type="match status" value="1"/>
</dbReference>
<comment type="caution">
    <text evidence="2">The sequence shown here is derived from an EMBL/GenBank/DDBJ whole genome shotgun (WGS) entry which is preliminary data.</text>
</comment>
<protein>
    <submittedName>
        <fullName evidence="2">Heterokaryon incompatibility protein-domain-containing protein</fullName>
    </submittedName>
</protein>